<keyword evidence="11" id="KW-1185">Reference proteome</keyword>
<dbReference type="EMBL" id="JABDTM020025652">
    <property type="protein sequence ID" value="KAH0812992.1"/>
    <property type="molecule type" value="Genomic_DNA"/>
</dbReference>
<evidence type="ECO:0000256" key="4">
    <source>
        <dbReference type="ARBA" id="ARBA00022833"/>
    </source>
</evidence>
<dbReference type="GO" id="GO:0000981">
    <property type="term" value="F:DNA-binding transcription factor activity, RNA polymerase II-specific"/>
    <property type="evidence" value="ECO:0007669"/>
    <property type="project" value="TreeGrafter"/>
</dbReference>
<dbReference type="PANTHER" id="PTHR24388:SF104">
    <property type="entry name" value="AT-RICH BINDING PROTEIN-RELATED"/>
    <property type="match status" value="1"/>
</dbReference>
<evidence type="ECO:0000256" key="1">
    <source>
        <dbReference type="ARBA" id="ARBA00022723"/>
    </source>
</evidence>
<reference evidence="10" key="1">
    <citation type="journal article" date="2020" name="J Insects Food Feed">
        <title>The yellow mealworm (Tenebrio molitor) genome: a resource for the emerging insects as food and feed industry.</title>
        <authorList>
            <person name="Eriksson T."/>
            <person name="Andere A."/>
            <person name="Kelstrup H."/>
            <person name="Emery V."/>
            <person name="Picard C."/>
        </authorList>
    </citation>
    <scope>NUCLEOTIDE SEQUENCE</scope>
    <source>
        <strain evidence="10">Stoneville</strain>
        <tissue evidence="10">Whole head</tissue>
    </source>
</reference>
<dbReference type="AlphaFoldDB" id="A0A8J6LAJ3"/>
<dbReference type="Proteomes" id="UP000719412">
    <property type="component" value="Unassembled WGS sequence"/>
</dbReference>
<feature type="domain" description="C2H2-type" evidence="9">
    <location>
        <begin position="332"/>
        <end position="359"/>
    </location>
</feature>
<feature type="domain" description="C2H2-type" evidence="9">
    <location>
        <begin position="257"/>
        <end position="285"/>
    </location>
</feature>
<dbReference type="SMART" id="SM00355">
    <property type="entry name" value="ZnF_C2H2"/>
    <property type="match status" value="4"/>
</dbReference>
<dbReference type="GO" id="GO:0008270">
    <property type="term" value="F:zinc ion binding"/>
    <property type="evidence" value="ECO:0007669"/>
    <property type="project" value="UniProtKB-KW"/>
</dbReference>
<feature type="region of interest" description="Disordered" evidence="8">
    <location>
        <begin position="90"/>
        <end position="110"/>
    </location>
</feature>
<dbReference type="PANTHER" id="PTHR24388">
    <property type="entry name" value="ZINC FINGER PROTEIN"/>
    <property type="match status" value="1"/>
</dbReference>
<evidence type="ECO:0000256" key="5">
    <source>
        <dbReference type="ARBA" id="ARBA00023242"/>
    </source>
</evidence>
<keyword evidence="1" id="KW-0479">Metal-binding</keyword>
<dbReference type="InterPro" id="IPR050527">
    <property type="entry name" value="Snail/Krueppel_Znf"/>
</dbReference>
<dbReference type="InterPro" id="IPR013087">
    <property type="entry name" value="Znf_C2H2_type"/>
</dbReference>
<feature type="region of interest" description="Disordered" evidence="8">
    <location>
        <begin position="1"/>
        <end position="35"/>
    </location>
</feature>
<evidence type="ECO:0000256" key="8">
    <source>
        <dbReference type="SAM" id="MobiDB-lite"/>
    </source>
</evidence>
<evidence type="ECO:0000256" key="3">
    <source>
        <dbReference type="ARBA" id="ARBA00022771"/>
    </source>
</evidence>
<dbReference type="SUPFAM" id="SSF57667">
    <property type="entry name" value="beta-beta-alpha zinc fingers"/>
    <property type="match status" value="2"/>
</dbReference>
<protein>
    <recommendedName>
        <fullName evidence="9">C2H2-type domain-containing protein</fullName>
    </recommendedName>
</protein>
<sequence length="360" mass="41002">MMEQPTIVKNGNKGPDLNGNSSNFRQNAKKRKNGVAATIKDQVVTSDGRVFYPCQYCNKVFPIKKSRTFHIKKCPAKEYILTVGDSPEVNEDKWEKSGVKDEESRKKGVVERPEVNGGNVEKEVEVNGESSSEEIKEISVEKAAECDIPVAKKQSSKIDIQQNIVLNKQMNVEEILSKSQSPPIKLTIRRSASNGSEVSNHFTVCNSLILKEKNESNDVFDSIAKRLKSNSVTITKQPKKEEVEETVAPEKTESTETVCKQCRQEFASPLELLRHSRNCHSYPKILMAMSEVKKFYSAEDRSECPICHKPLKTNFRSAFVKHLHTHTNEMKYSCNVCNRKFRRSDHMKAHEKRHVVEEEK</sequence>
<evidence type="ECO:0000313" key="11">
    <source>
        <dbReference type="Proteomes" id="UP000719412"/>
    </source>
</evidence>
<evidence type="ECO:0000256" key="6">
    <source>
        <dbReference type="ARBA" id="ARBA00037948"/>
    </source>
</evidence>
<evidence type="ECO:0000256" key="7">
    <source>
        <dbReference type="PROSITE-ProRule" id="PRU00042"/>
    </source>
</evidence>
<dbReference type="InterPro" id="IPR036236">
    <property type="entry name" value="Znf_C2H2_sf"/>
</dbReference>
<dbReference type="PROSITE" id="PS50157">
    <property type="entry name" value="ZINC_FINGER_C2H2_2"/>
    <property type="match status" value="2"/>
</dbReference>
<accession>A0A8J6LAJ3</accession>
<dbReference type="Pfam" id="PF00096">
    <property type="entry name" value="zf-C2H2"/>
    <property type="match status" value="1"/>
</dbReference>
<comment type="similarity">
    <text evidence="6">Belongs to the snail C2H2-type zinc-finger protein family.</text>
</comment>
<organism evidence="10 11">
    <name type="scientific">Tenebrio molitor</name>
    <name type="common">Yellow mealworm beetle</name>
    <dbReference type="NCBI Taxonomy" id="7067"/>
    <lineage>
        <taxon>Eukaryota</taxon>
        <taxon>Metazoa</taxon>
        <taxon>Ecdysozoa</taxon>
        <taxon>Arthropoda</taxon>
        <taxon>Hexapoda</taxon>
        <taxon>Insecta</taxon>
        <taxon>Pterygota</taxon>
        <taxon>Neoptera</taxon>
        <taxon>Endopterygota</taxon>
        <taxon>Coleoptera</taxon>
        <taxon>Polyphaga</taxon>
        <taxon>Cucujiformia</taxon>
        <taxon>Tenebrionidae</taxon>
        <taxon>Tenebrio</taxon>
    </lineage>
</organism>
<name>A0A8J6LAJ3_TENMO</name>
<keyword evidence="5" id="KW-0539">Nucleus</keyword>
<keyword evidence="3 7" id="KW-0863">Zinc-finger</keyword>
<dbReference type="PROSITE" id="PS00028">
    <property type="entry name" value="ZINC_FINGER_C2H2_1"/>
    <property type="match status" value="2"/>
</dbReference>
<evidence type="ECO:0000259" key="9">
    <source>
        <dbReference type="PROSITE" id="PS50157"/>
    </source>
</evidence>
<keyword evidence="4" id="KW-0862">Zinc</keyword>
<evidence type="ECO:0000313" key="10">
    <source>
        <dbReference type="EMBL" id="KAH0812992.1"/>
    </source>
</evidence>
<comment type="caution">
    <text evidence="10">The sequence shown here is derived from an EMBL/GenBank/DDBJ whole genome shotgun (WGS) entry which is preliminary data.</text>
</comment>
<proteinExistence type="inferred from homology"/>
<dbReference type="GO" id="GO:0000978">
    <property type="term" value="F:RNA polymerase II cis-regulatory region sequence-specific DNA binding"/>
    <property type="evidence" value="ECO:0007669"/>
    <property type="project" value="TreeGrafter"/>
</dbReference>
<keyword evidence="2" id="KW-0677">Repeat</keyword>
<gene>
    <name evidence="10" type="ORF">GEV33_009797</name>
</gene>
<reference evidence="10" key="2">
    <citation type="submission" date="2021-08" db="EMBL/GenBank/DDBJ databases">
        <authorList>
            <person name="Eriksson T."/>
        </authorList>
    </citation>
    <scope>NUCLEOTIDE SEQUENCE</scope>
    <source>
        <strain evidence="10">Stoneville</strain>
        <tissue evidence="10">Whole head</tissue>
    </source>
</reference>
<evidence type="ECO:0000256" key="2">
    <source>
        <dbReference type="ARBA" id="ARBA00022737"/>
    </source>
</evidence>
<dbReference type="Gene3D" id="3.30.160.60">
    <property type="entry name" value="Classic Zinc Finger"/>
    <property type="match status" value="2"/>
</dbReference>